<evidence type="ECO:0008006" key="3">
    <source>
        <dbReference type="Google" id="ProtNLM"/>
    </source>
</evidence>
<keyword evidence="2" id="KW-1185">Reference proteome</keyword>
<dbReference type="PANTHER" id="PTHR48159">
    <property type="entry name" value="MULE DOMAIN-CONTAINING PROTEIN"/>
    <property type="match status" value="1"/>
</dbReference>
<evidence type="ECO:0000313" key="2">
    <source>
        <dbReference type="Proteomes" id="UP000235388"/>
    </source>
</evidence>
<dbReference type="AlphaFoldDB" id="A0A2N5S5B0"/>
<evidence type="ECO:0000313" key="1">
    <source>
        <dbReference type="EMBL" id="PLW08421.1"/>
    </source>
</evidence>
<dbReference type="PANTHER" id="PTHR48159:SF1">
    <property type="entry name" value="MEMBRANE-ASSOCIATED GIANT PROTEIN ANTIGEN, PUTATIVE-RELATED"/>
    <property type="match status" value="1"/>
</dbReference>
<sequence length="404" mass="46212">MDSTHNLVNNYFLSGGKKASLFFVLICDPFTGKGLPIAWAFTGSAAEQLVHSVLRWLRKRTGFVPQAVMSDCNLAIINAVEAAYLDMWFHPPKHYWCLFHVMKGFKENAKSHLKNRADKAITDFWGVVYSQTEMPEIQLELFYMKWKHTKYIPPSTRCRIDKFVQILANEVEPTICFESLQVLFGFKPQRTNKFQIAARVLGESYNKKPMELLGIGLIQCPGNFFINLFTNPETQAYTIKVNPGSRNDQGKLTIFSCPHFRQYRSGCKNMYFIAQEYRLMDVESAKKTTAAGTEPCATVPRGSLQNQTFELELIPTLHKRHRDEGDAPPICKQRHGGVVEFPPLTQPAAEQPGALELNINTLPESSVMDNIHPIMTVMDWLNQRCNQYNTQFVSTKMAKNHIYW</sequence>
<organism evidence="1 2">
    <name type="scientific">Puccinia coronata f. sp. avenae</name>
    <dbReference type="NCBI Taxonomy" id="200324"/>
    <lineage>
        <taxon>Eukaryota</taxon>
        <taxon>Fungi</taxon>
        <taxon>Dikarya</taxon>
        <taxon>Basidiomycota</taxon>
        <taxon>Pucciniomycotina</taxon>
        <taxon>Pucciniomycetes</taxon>
        <taxon>Pucciniales</taxon>
        <taxon>Pucciniaceae</taxon>
        <taxon>Puccinia</taxon>
    </lineage>
</organism>
<accession>A0A2N5S5B0</accession>
<gene>
    <name evidence="1" type="ORF">PCANC_26304</name>
</gene>
<proteinExistence type="predicted"/>
<dbReference type="Proteomes" id="UP000235388">
    <property type="component" value="Unassembled WGS sequence"/>
</dbReference>
<dbReference type="EMBL" id="PGCJ01001162">
    <property type="protein sequence ID" value="PLW08421.1"/>
    <property type="molecule type" value="Genomic_DNA"/>
</dbReference>
<comment type="caution">
    <text evidence="1">The sequence shown here is derived from an EMBL/GenBank/DDBJ whole genome shotgun (WGS) entry which is preliminary data.</text>
</comment>
<dbReference type="STRING" id="200324.A0A2N5S5B0"/>
<protein>
    <recommendedName>
        <fullName evidence="3">MULE transposase domain-containing protein</fullName>
    </recommendedName>
</protein>
<dbReference type="OrthoDB" id="3247294at2759"/>
<reference evidence="1 2" key="1">
    <citation type="submission" date="2017-11" db="EMBL/GenBank/DDBJ databases">
        <title>De novo assembly and phasing of dikaryotic genomes from two isolates of Puccinia coronata f. sp. avenae, the causal agent of oat crown rust.</title>
        <authorList>
            <person name="Miller M.E."/>
            <person name="Zhang Y."/>
            <person name="Omidvar V."/>
            <person name="Sperschneider J."/>
            <person name="Schwessinger B."/>
            <person name="Raley C."/>
            <person name="Palmer J.M."/>
            <person name="Garnica D."/>
            <person name="Upadhyaya N."/>
            <person name="Rathjen J."/>
            <person name="Taylor J.M."/>
            <person name="Park R.F."/>
            <person name="Dodds P.N."/>
            <person name="Hirsch C.D."/>
            <person name="Kianian S.F."/>
            <person name="Figueroa M."/>
        </authorList>
    </citation>
    <scope>NUCLEOTIDE SEQUENCE [LARGE SCALE GENOMIC DNA]</scope>
    <source>
        <strain evidence="1">12NC29</strain>
    </source>
</reference>
<name>A0A2N5S5B0_9BASI</name>